<dbReference type="Proteomes" id="UP000235122">
    <property type="component" value="Unassembled WGS sequence"/>
</dbReference>
<organism evidence="2 3">
    <name type="scientific">Winkia neuii</name>
    <dbReference type="NCBI Taxonomy" id="33007"/>
    <lineage>
        <taxon>Bacteria</taxon>
        <taxon>Bacillati</taxon>
        <taxon>Actinomycetota</taxon>
        <taxon>Actinomycetes</taxon>
        <taxon>Actinomycetales</taxon>
        <taxon>Actinomycetaceae</taxon>
        <taxon>Winkia</taxon>
    </lineage>
</organism>
<dbReference type="InterPro" id="IPR050834">
    <property type="entry name" value="Glycosyltransf_2"/>
</dbReference>
<evidence type="ECO:0000313" key="2">
    <source>
        <dbReference type="EMBL" id="PKY72811.1"/>
    </source>
</evidence>
<evidence type="ECO:0000259" key="1">
    <source>
        <dbReference type="Pfam" id="PF00535"/>
    </source>
</evidence>
<sequence length="309" mass="34349">MRPKVSAVVVAYNREELLAKCLRALNNSTVRLHELVVVDNASTDNSAQVATSLGARVIPLAENTGGAGGFTAGIACALEAGPDFVWLMDDDTIVSNTALAELLKVQKDYRGQPAFLCSKAEWFDGQIHPMNTHRPRPLISQRQRDHAKEVGATPVRSASFVSVLIDCRAIAKEGLPIADYFIWNDDLEYLSRIGKNRVGLYVPASRVLHATKKLADVNADPRDRFFYEVRNKIWFLRFSRGLHLLDRLLYGASCLRRWAKMFAASTARRQMLRVGLQGLVASWQPPRPNSQIFPPNTPVGRAIAKAERA</sequence>
<dbReference type="Pfam" id="PF00535">
    <property type="entry name" value="Glycos_transf_2"/>
    <property type="match status" value="1"/>
</dbReference>
<dbReference type="PANTHER" id="PTHR43685:SF2">
    <property type="entry name" value="GLYCOSYLTRANSFERASE 2-LIKE DOMAIN-CONTAINING PROTEIN"/>
    <property type="match status" value="1"/>
</dbReference>
<proteinExistence type="predicted"/>
<accession>A0A2I1INW0</accession>
<dbReference type="InterPro" id="IPR001173">
    <property type="entry name" value="Glyco_trans_2-like"/>
</dbReference>
<keyword evidence="2" id="KW-0808">Transferase</keyword>
<reference evidence="2 3" key="1">
    <citation type="submission" date="2017-12" db="EMBL/GenBank/DDBJ databases">
        <title>Phylogenetic diversity of female urinary microbiome.</title>
        <authorList>
            <person name="Thomas-White K."/>
            <person name="Wolfe A.J."/>
        </authorList>
    </citation>
    <scope>NUCLEOTIDE SEQUENCE [LARGE SCALE GENOMIC DNA]</scope>
    <source>
        <strain evidence="2 3">UMB0402</strain>
    </source>
</reference>
<dbReference type="GO" id="GO:0016740">
    <property type="term" value="F:transferase activity"/>
    <property type="evidence" value="ECO:0007669"/>
    <property type="project" value="UniProtKB-KW"/>
</dbReference>
<dbReference type="InterPro" id="IPR029044">
    <property type="entry name" value="Nucleotide-diphossugar_trans"/>
</dbReference>
<protein>
    <submittedName>
        <fullName evidence="2">Glycosyl transferase</fullName>
    </submittedName>
</protein>
<name>A0A2I1INW0_9ACTO</name>
<gene>
    <name evidence="2" type="ORF">CYJ19_04010</name>
</gene>
<dbReference type="STRING" id="33007.HMPREF3198_01423"/>
<dbReference type="PANTHER" id="PTHR43685">
    <property type="entry name" value="GLYCOSYLTRANSFERASE"/>
    <property type="match status" value="1"/>
</dbReference>
<evidence type="ECO:0000313" key="3">
    <source>
        <dbReference type="Proteomes" id="UP000235122"/>
    </source>
</evidence>
<comment type="caution">
    <text evidence="2">The sequence shown here is derived from an EMBL/GenBank/DDBJ whole genome shotgun (WGS) entry which is preliminary data.</text>
</comment>
<keyword evidence="3" id="KW-1185">Reference proteome</keyword>
<dbReference type="GeneID" id="35867619"/>
<dbReference type="Gene3D" id="3.90.550.10">
    <property type="entry name" value="Spore Coat Polysaccharide Biosynthesis Protein SpsA, Chain A"/>
    <property type="match status" value="1"/>
</dbReference>
<dbReference type="RefSeq" id="WP_034490141.1">
    <property type="nucleotide sequence ID" value="NZ_JASOXK010000002.1"/>
</dbReference>
<dbReference type="EMBL" id="PKKO01000002">
    <property type="protein sequence ID" value="PKY72811.1"/>
    <property type="molecule type" value="Genomic_DNA"/>
</dbReference>
<dbReference type="SUPFAM" id="SSF53448">
    <property type="entry name" value="Nucleotide-diphospho-sugar transferases"/>
    <property type="match status" value="1"/>
</dbReference>
<dbReference type="AlphaFoldDB" id="A0A2I1INW0"/>
<feature type="domain" description="Glycosyltransferase 2-like" evidence="1">
    <location>
        <begin position="6"/>
        <end position="110"/>
    </location>
</feature>